<dbReference type="RefSeq" id="WP_004434844.1">
    <property type="nucleotide sequence ID" value="NZ_ADWW01000002.1"/>
</dbReference>
<accession>I3E9F1</accession>
<dbReference type="Proteomes" id="UP000027602">
    <property type="component" value="Chromosome"/>
</dbReference>
<dbReference type="eggNOG" id="ENOG502ZMBF">
    <property type="taxonomic scope" value="Bacteria"/>
</dbReference>
<keyword evidence="1" id="KW-0472">Membrane</keyword>
<evidence type="ECO:0000313" key="3">
    <source>
        <dbReference type="Proteomes" id="UP000027602"/>
    </source>
</evidence>
<reference evidence="2 3" key="1">
    <citation type="journal article" date="2015" name="BMC Genomics">
        <title>Transcriptome analysis of thermophilic methylotrophic Bacillus methanolicus MGA3 using RNA-sequencing provides detailed insights into its previously uncharted transcriptional landscape.</title>
        <authorList>
            <person name="Irla M."/>
            <person name="Neshat A."/>
            <person name="Brautaset T."/>
            <person name="Ruckert C."/>
            <person name="Kalinowski J."/>
            <person name="Wendisch V.F."/>
        </authorList>
    </citation>
    <scope>NUCLEOTIDE SEQUENCE [LARGE SCALE GENOMIC DNA]</scope>
    <source>
        <strain evidence="3">MGA3 / ATCC 53907</strain>
    </source>
</reference>
<evidence type="ECO:0000256" key="1">
    <source>
        <dbReference type="SAM" id="Phobius"/>
    </source>
</evidence>
<name>I3E9F1_BACMM</name>
<dbReference type="AlphaFoldDB" id="I3E9F1"/>
<dbReference type="HOGENOM" id="CLU_3200314_0_0_9"/>
<dbReference type="EMBL" id="CP007739">
    <property type="protein sequence ID" value="AIE60371.1"/>
    <property type="molecule type" value="Genomic_DNA"/>
</dbReference>
<dbReference type="KEGG" id="bmet:BMMGA3_09865"/>
<keyword evidence="1" id="KW-1133">Transmembrane helix</keyword>
<keyword evidence="3" id="KW-1185">Reference proteome</keyword>
<organism evidence="2 3">
    <name type="scientific">Bacillus methanolicus (strain MGA3 / ATCC 53907)</name>
    <dbReference type="NCBI Taxonomy" id="796606"/>
    <lineage>
        <taxon>Bacteria</taxon>
        <taxon>Bacillati</taxon>
        <taxon>Bacillota</taxon>
        <taxon>Bacilli</taxon>
        <taxon>Bacillales</taxon>
        <taxon>Bacillaceae</taxon>
        <taxon>Bacillus</taxon>
    </lineage>
</organism>
<evidence type="ECO:0000313" key="2">
    <source>
        <dbReference type="EMBL" id="AIE60371.1"/>
    </source>
</evidence>
<gene>
    <name evidence="2" type="ORF">BMMGA3_09865</name>
</gene>
<proteinExistence type="predicted"/>
<keyword evidence="1" id="KW-0812">Transmembrane</keyword>
<sequence length="43" mass="4807">MTPIELFAWTLTAILGISFIISLVALARKPNSKKERKMTQSSN</sequence>
<dbReference type="STRING" id="796606.BMMGA3_09865"/>
<feature type="transmembrane region" description="Helical" evidence="1">
    <location>
        <begin position="6"/>
        <end position="27"/>
    </location>
</feature>
<protein>
    <submittedName>
        <fullName evidence="2">Putative membrane protein</fullName>
    </submittedName>
</protein>